<feature type="domain" description="SLS1 N-terminal" evidence="2">
    <location>
        <begin position="47"/>
        <end position="91"/>
    </location>
</feature>
<name>A0A3M7C1K4_HORWE</name>
<evidence type="ECO:0000313" key="3">
    <source>
        <dbReference type="EMBL" id="RMY45931.1"/>
    </source>
</evidence>
<protein>
    <recommendedName>
        <fullName evidence="2">SLS1 N-terminal domain-containing protein</fullName>
    </recommendedName>
</protein>
<evidence type="ECO:0000256" key="1">
    <source>
        <dbReference type="SAM" id="MobiDB-lite"/>
    </source>
</evidence>
<dbReference type="EMBL" id="QWIO01003242">
    <property type="protein sequence ID" value="RMY45931.1"/>
    <property type="molecule type" value="Genomic_DNA"/>
</dbReference>
<gene>
    <name evidence="3" type="ORF">D0864_15343</name>
</gene>
<dbReference type="Proteomes" id="UP000269539">
    <property type="component" value="Unassembled WGS sequence"/>
</dbReference>
<feature type="region of interest" description="Disordered" evidence="1">
    <location>
        <begin position="1"/>
        <end position="30"/>
    </location>
</feature>
<dbReference type="InterPro" id="IPR048400">
    <property type="entry name" value="SLS1_N"/>
</dbReference>
<sequence>MQDVPDRTKRNAGSDGSHASGIEAGIANSPLSPQEIEAVITGKTVVPDQEEINASIEELRPQFQIMEEREFDGLRRRLVDSYNLRQLAQYL</sequence>
<reference evidence="3 4" key="1">
    <citation type="journal article" date="2018" name="BMC Genomics">
        <title>Genomic evidence for intraspecific hybridization in a clonal and extremely halotolerant yeast.</title>
        <authorList>
            <person name="Gostincar C."/>
            <person name="Stajich J.E."/>
            <person name="Zupancic J."/>
            <person name="Zalar P."/>
            <person name="Gunde-Cimerman N."/>
        </authorList>
    </citation>
    <scope>NUCLEOTIDE SEQUENCE [LARGE SCALE GENOMIC DNA]</scope>
    <source>
        <strain evidence="3 4">EXF-10513</strain>
    </source>
</reference>
<evidence type="ECO:0000259" key="2">
    <source>
        <dbReference type="Pfam" id="PF20776"/>
    </source>
</evidence>
<dbReference type="AlphaFoldDB" id="A0A3M7C1K4"/>
<evidence type="ECO:0000313" key="4">
    <source>
        <dbReference type="Proteomes" id="UP000269539"/>
    </source>
</evidence>
<feature type="non-terminal residue" evidence="3">
    <location>
        <position position="91"/>
    </location>
</feature>
<organism evidence="3 4">
    <name type="scientific">Hortaea werneckii</name>
    <name type="common">Black yeast</name>
    <name type="synonym">Cladosporium werneckii</name>
    <dbReference type="NCBI Taxonomy" id="91943"/>
    <lineage>
        <taxon>Eukaryota</taxon>
        <taxon>Fungi</taxon>
        <taxon>Dikarya</taxon>
        <taxon>Ascomycota</taxon>
        <taxon>Pezizomycotina</taxon>
        <taxon>Dothideomycetes</taxon>
        <taxon>Dothideomycetidae</taxon>
        <taxon>Mycosphaerellales</taxon>
        <taxon>Teratosphaeriaceae</taxon>
        <taxon>Hortaea</taxon>
    </lineage>
</organism>
<accession>A0A3M7C1K4</accession>
<dbReference type="Pfam" id="PF20776">
    <property type="entry name" value="SLS1_N"/>
    <property type="match status" value="1"/>
</dbReference>
<proteinExistence type="predicted"/>
<comment type="caution">
    <text evidence="3">The sequence shown here is derived from an EMBL/GenBank/DDBJ whole genome shotgun (WGS) entry which is preliminary data.</text>
</comment>